<dbReference type="GO" id="GO:0006633">
    <property type="term" value="P:fatty acid biosynthetic process"/>
    <property type="evidence" value="ECO:0007669"/>
    <property type="project" value="TreeGrafter"/>
</dbReference>
<dbReference type="SMART" id="SM00825">
    <property type="entry name" value="PKS_KS"/>
    <property type="match status" value="1"/>
</dbReference>
<dbReference type="Pfam" id="PF00109">
    <property type="entry name" value="ketoacyl-synt"/>
    <property type="match status" value="1"/>
</dbReference>
<gene>
    <name evidence="5" type="ORF">CH063_04550</name>
</gene>
<dbReference type="GO" id="GO:0044550">
    <property type="term" value="P:secondary metabolite biosynthetic process"/>
    <property type="evidence" value="ECO:0007669"/>
    <property type="project" value="TreeGrafter"/>
</dbReference>
<dbReference type="PANTHER" id="PTHR43775">
    <property type="entry name" value="FATTY ACID SYNTHASE"/>
    <property type="match status" value="1"/>
</dbReference>
<evidence type="ECO:0000256" key="1">
    <source>
        <dbReference type="ARBA" id="ARBA00022450"/>
    </source>
</evidence>
<dbReference type="InterPro" id="IPR014030">
    <property type="entry name" value="Ketoacyl_synth_N"/>
</dbReference>
<keyword evidence="3" id="KW-0808">Transferase</keyword>
<dbReference type="Proteomes" id="UP000007174">
    <property type="component" value="Unassembled WGS sequence"/>
</dbReference>
<reference evidence="6" key="1">
    <citation type="journal article" date="2012" name="Nat. Genet.">
        <title>Lifestyle transitions in plant pathogenic Colletotrichum fungi deciphered by genome and transcriptome analyses.</title>
        <authorList>
            <person name="O'Connell R.J."/>
            <person name="Thon M.R."/>
            <person name="Hacquard S."/>
            <person name="Amyotte S.G."/>
            <person name="Kleemann J."/>
            <person name="Torres M.F."/>
            <person name="Damm U."/>
            <person name="Buiate E.A."/>
            <person name="Epstein L."/>
            <person name="Alkan N."/>
            <person name="Altmueller J."/>
            <person name="Alvarado-Balderrama L."/>
            <person name="Bauser C.A."/>
            <person name="Becker C."/>
            <person name="Birren B.W."/>
            <person name="Chen Z."/>
            <person name="Choi J."/>
            <person name="Crouch J.A."/>
            <person name="Duvick J.P."/>
            <person name="Farman M.A."/>
            <person name="Gan P."/>
            <person name="Heiman D."/>
            <person name="Henrissat B."/>
            <person name="Howard R.J."/>
            <person name="Kabbage M."/>
            <person name="Koch C."/>
            <person name="Kracher B."/>
            <person name="Kubo Y."/>
            <person name="Law A.D."/>
            <person name="Lebrun M.-H."/>
            <person name="Lee Y.-H."/>
            <person name="Miyara I."/>
            <person name="Moore N."/>
            <person name="Neumann U."/>
            <person name="Nordstroem K."/>
            <person name="Panaccione D.G."/>
            <person name="Panstruga R."/>
            <person name="Place M."/>
            <person name="Proctor R.H."/>
            <person name="Prusky D."/>
            <person name="Rech G."/>
            <person name="Reinhardt R."/>
            <person name="Rollins J.A."/>
            <person name="Rounsley S."/>
            <person name="Schardl C.L."/>
            <person name="Schwartz D.C."/>
            <person name="Shenoy N."/>
            <person name="Shirasu K."/>
            <person name="Sikhakolli U.R."/>
            <person name="Stueber K."/>
            <person name="Sukno S.A."/>
            <person name="Sweigard J.A."/>
            <person name="Takano Y."/>
            <person name="Takahara H."/>
            <person name="Trail F."/>
            <person name="van der Does H.C."/>
            <person name="Voll L.M."/>
            <person name="Will I."/>
            <person name="Young S."/>
            <person name="Zeng Q."/>
            <person name="Zhang J."/>
            <person name="Zhou S."/>
            <person name="Dickman M.B."/>
            <person name="Schulze-Lefert P."/>
            <person name="Ver Loren van Themaat E."/>
            <person name="Ma L.-J."/>
            <person name="Vaillancourt L.J."/>
        </authorList>
    </citation>
    <scope>NUCLEOTIDE SEQUENCE [LARGE SCALE GENOMIC DNA]</scope>
    <source>
        <strain evidence="6">IMI 349063</strain>
    </source>
</reference>
<evidence type="ECO:0000313" key="6">
    <source>
        <dbReference type="Proteomes" id="UP000007174"/>
    </source>
</evidence>
<dbReference type="Gene3D" id="3.40.47.10">
    <property type="match status" value="1"/>
</dbReference>
<dbReference type="InterPro" id="IPR016039">
    <property type="entry name" value="Thiolase-like"/>
</dbReference>
<dbReference type="SUPFAM" id="SSF53901">
    <property type="entry name" value="Thiolase-like"/>
    <property type="match status" value="1"/>
</dbReference>
<dbReference type="InterPro" id="IPR050091">
    <property type="entry name" value="PKS_NRPS_Biosynth_Enz"/>
</dbReference>
<dbReference type="HOGENOM" id="CLU_000022_16_2_1"/>
<dbReference type="AlphaFoldDB" id="H1UVU6"/>
<keyword evidence="2" id="KW-0597">Phosphoprotein</keyword>
<sequence>MDAHALEPIAIVGMGCRFPGSANSPSKLWELLRSPRDLAQRIPKQRWNLDKFYHPTGSHHGTTNVTESYFLDEQDDIRHFDTKFFGVGTAEAEAMDPQHRMLLEVVYEAMEHGGFTLSSLQNSDTAVYVGMMCTDYNITLGLDSTFIPQYTATGVSPSNASSRISYYFNWHGPSMTIDTAADFLDRSVVIGSSSVLISSTSMKMAMGPVTNPLTGTVSPCVMPSGS</sequence>
<keyword evidence="1" id="KW-0596">Phosphopantetheine</keyword>
<dbReference type="PANTHER" id="PTHR43775:SF20">
    <property type="entry name" value="HYBRID PKS-NRPS SYNTHETASE APDA"/>
    <property type="match status" value="1"/>
</dbReference>
<dbReference type="PROSITE" id="PS52004">
    <property type="entry name" value="KS3_2"/>
    <property type="match status" value="1"/>
</dbReference>
<feature type="domain" description="Ketosynthase family 3 (KS3)" evidence="4">
    <location>
        <begin position="6"/>
        <end position="226"/>
    </location>
</feature>
<dbReference type="STRING" id="759273.H1UVU6"/>
<name>H1UVU6_COLHI</name>
<dbReference type="GO" id="GO:0004312">
    <property type="term" value="F:fatty acid synthase activity"/>
    <property type="evidence" value="ECO:0007669"/>
    <property type="project" value="TreeGrafter"/>
</dbReference>
<evidence type="ECO:0000313" key="5">
    <source>
        <dbReference type="EMBL" id="CCF32097.1"/>
    </source>
</evidence>
<dbReference type="VEuPathDB" id="FungiDB:CH63R_09687"/>
<evidence type="ECO:0000259" key="4">
    <source>
        <dbReference type="PROSITE" id="PS52004"/>
    </source>
</evidence>
<accession>H1UVU6</accession>
<evidence type="ECO:0000256" key="3">
    <source>
        <dbReference type="ARBA" id="ARBA00022679"/>
    </source>
</evidence>
<organism evidence="5 6">
    <name type="scientific">Colletotrichum higginsianum (strain IMI 349063)</name>
    <name type="common">Crucifer anthracnose fungus</name>
    <dbReference type="NCBI Taxonomy" id="759273"/>
    <lineage>
        <taxon>Eukaryota</taxon>
        <taxon>Fungi</taxon>
        <taxon>Dikarya</taxon>
        <taxon>Ascomycota</taxon>
        <taxon>Pezizomycotina</taxon>
        <taxon>Sordariomycetes</taxon>
        <taxon>Hypocreomycetidae</taxon>
        <taxon>Glomerellales</taxon>
        <taxon>Glomerellaceae</taxon>
        <taxon>Colletotrichum</taxon>
        <taxon>Colletotrichum destructivum species complex</taxon>
    </lineage>
</organism>
<dbReference type="eggNOG" id="KOG1202">
    <property type="taxonomic scope" value="Eukaryota"/>
</dbReference>
<evidence type="ECO:0000256" key="2">
    <source>
        <dbReference type="ARBA" id="ARBA00022553"/>
    </source>
</evidence>
<dbReference type="CDD" id="cd00833">
    <property type="entry name" value="PKS"/>
    <property type="match status" value="1"/>
</dbReference>
<proteinExistence type="predicted"/>
<dbReference type="EMBL" id="CACQ02000321">
    <property type="protein sequence ID" value="CCF32097.1"/>
    <property type="molecule type" value="Genomic_DNA"/>
</dbReference>
<protein>
    <submittedName>
        <fullName evidence="5">Type I polyketide synthase AVES 4</fullName>
    </submittedName>
</protein>
<dbReference type="InterPro" id="IPR020841">
    <property type="entry name" value="PKS_Beta-ketoAc_synthase_dom"/>
</dbReference>